<evidence type="ECO:0000256" key="9">
    <source>
        <dbReference type="ARBA" id="ARBA00023136"/>
    </source>
</evidence>
<dbReference type="InterPro" id="IPR001736">
    <property type="entry name" value="PLipase_D/transphosphatidylase"/>
</dbReference>
<proteinExistence type="predicted"/>
<dbReference type="Pfam" id="PF13091">
    <property type="entry name" value="PLDc_2"/>
    <property type="match status" value="2"/>
</dbReference>
<keyword evidence="6" id="KW-0677">Repeat</keyword>
<feature type="domain" description="PLD phosphodiesterase" evidence="14">
    <location>
        <begin position="216"/>
        <end position="243"/>
    </location>
</feature>
<dbReference type="GO" id="GO:0008808">
    <property type="term" value="F:cardiolipin synthase activity"/>
    <property type="evidence" value="ECO:0007669"/>
    <property type="project" value="UniProtKB-UniRule"/>
</dbReference>
<organism evidence="15 16">
    <name type="scientific">Corynebacterium durum F0235</name>
    <dbReference type="NCBI Taxonomy" id="1035195"/>
    <lineage>
        <taxon>Bacteria</taxon>
        <taxon>Bacillati</taxon>
        <taxon>Actinomycetota</taxon>
        <taxon>Actinomycetes</taxon>
        <taxon>Mycobacteriales</taxon>
        <taxon>Corynebacteriaceae</taxon>
        <taxon>Corynebacterium</taxon>
    </lineage>
</organism>
<dbReference type="eggNOG" id="COG1502">
    <property type="taxonomic scope" value="Bacteria"/>
</dbReference>
<dbReference type="NCBIfam" id="TIGR04265">
    <property type="entry name" value="bac_cardiolipin"/>
    <property type="match status" value="1"/>
</dbReference>
<dbReference type="PANTHER" id="PTHR21248:SF22">
    <property type="entry name" value="PHOSPHOLIPASE D"/>
    <property type="match status" value="1"/>
</dbReference>
<evidence type="ECO:0000256" key="4">
    <source>
        <dbReference type="ARBA" id="ARBA00022679"/>
    </source>
</evidence>
<evidence type="ECO:0000256" key="1">
    <source>
        <dbReference type="ARBA" id="ARBA00004651"/>
    </source>
</evidence>
<evidence type="ECO:0000256" key="3">
    <source>
        <dbReference type="ARBA" id="ARBA00022516"/>
    </source>
</evidence>
<comment type="caution">
    <text evidence="15">The sequence shown here is derived from an EMBL/GenBank/DDBJ whole genome shotgun (WGS) entry which is preliminary data.</text>
</comment>
<keyword evidence="9 13" id="KW-0472">Membrane</keyword>
<dbReference type="STRING" id="1035195.HMPREF9997_02546"/>
<keyword evidence="11" id="KW-1208">Phospholipid metabolism</keyword>
<evidence type="ECO:0000256" key="13">
    <source>
        <dbReference type="SAM" id="Phobius"/>
    </source>
</evidence>
<name>L1M9U6_9CORY</name>
<keyword evidence="5 13" id="KW-0812">Transmembrane</keyword>
<gene>
    <name evidence="15" type="ORF">HMPREF9997_02546</name>
</gene>
<evidence type="ECO:0000313" key="15">
    <source>
        <dbReference type="EMBL" id="EKX87769.1"/>
    </source>
</evidence>
<feature type="transmembrane region" description="Helical" evidence="13">
    <location>
        <begin position="37"/>
        <end position="57"/>
    </location>
</feature>
<dbReference type="Gene3D" id="3.30.870.10">
    <property type="entry name" value="Endonuclease Chain A"/>
    <property type="match status" value="2"/>
</dbReference>
<dbReference type="OrthoDB" id="9762009at2"/>
<keyword evidence="16" id="KW-1185">Reference proteome</keyword>
<dbReference type="PROSITE" id="PS50035">
    <property type="entry name" value="PLD"/>
    <property type="match status" value="2"/>
</dbReference>
<accession>L1M9U6</accession>
<feature type="domain" description="PLD phosphodiesterase" evidence="14">
    <location>
        <begin position="396"/>
        <end position="426"/>
    </location>
</feature>
<dbReference type="SMART" id="SM00155">
    <property type="entry name" value="PLDc"/>
    <property type="match status" value="2"/>
</dbReference>
<keyword evidence="3" id="KW-0444">Lipid biosynthesis</keyword>
<dbReference type="InterPro" id="IPR025202">
    <property type="entry name" value="PLD-like_dom"/>
</dbReference>
<dbReference type="RefSeq" id="WP_006062350.1">
    <property type="nucleotide sequence ID" value="NZ_KB290824.1"/>
</dbReference>
<evidence type="ECO:0000256" key="7">
    <source>
        <dbReference type="ARBA" id="ARBA00022989"/>
    </source>
</evidence>
<sequence>MIHIEWWQTTGLILEYSIKLLAIGIVPEGRRPSSSSAWLLAILLVPVVGLPLFLLMGSKHINARRHRVQREANAMIKDVHADFPDIPPGARVTDELLSIIRLNRTLTSMPAVSGESRGVLADYTESLLRMAEAIDSATSYVHMEIYIVAWDNATDEVFRAMERAVQRGVKVRLLFDQVGSWKYPGYRGLGKRLTSIGVDWHIMLPLQPWRWRFRRPDLRNHRKLLVIDGRVGFMGSQNLIDSSYLMSTNIKKGRHWVDVMVELTGPIVTSLEMVFAMDWYMESEEILIGDADSLPNSPAPENVLQLIPSGPGYSTEPNLRLFNSVVHHAKDRLILCSPYFIPDESLLEAVTTACYRGVRVDLLVSEESDQFMVGHAQSSYYQGLLEAGLRIFLYPAPDVLHSKFMIADPLGVSAAVVGSSNMDMRSFGLNYEISLLVASGDLIDSLYDLAEEYMSVSTELTLEEWNKRGFIRRYVDNAMRLTSALQ</sequence>
<evidence type="ECO:0000256" key="11">
    <source>
        <dbReference type="ARBA" id="ARBA00023264"/>
    </source>
</evidence>
<dbReference type="EC" id="2.7.8.-" evidence="12"/>
<dbReference type="Pfam" id="PF13396">
    <property type="entry name" value="PLDc_N"/>
    <property type="match status" value="1"/>
</dbReference>
<dbReference type="InterPro" id="IPR022924">
    <property type="entry name" value="Cardiolipin_synthase"/>
</dbReference>
<dbReference type="GO" id="GO:0032049">
    <property type="term" value="P:cardiolipin biosynthetic process"/>
    <property type="evidence" value="ECO:0007669"/>
    <property type="project" value="UniProtKB-UniRule"/>
</dbReference>
<keyword evidence="7 13" id="KW-1133">Transmembrane helix</keyword>
<evidence type="ECO:0000256" key="5">
    <source>
        <dbReference type="ARBA" id="ARBA00022692"/>
    </source>
</evidence>
<evidence type="ECO:0000259" key="14">
    <source>
        <dbReference type="PROSITE" id="PS50035"/>
    </source>
</evidence>
<evidence type="ECO:0000256" key="8">
    <source>
        <dbReference type="ARBA" id="ARBA00023098"/>
    </source>
</evidence>
<dbReference type="EMBL" id="AMEM01000041">
    <property type="protein sequence ID" value="EKX87769.1"/>
    <property type="molecule type" value="Genomic_DNA"/>
</dbReference>
<keyword evidence="8" id="KW-0443">Lipid metabolism</keyword>
<dbReference type="Proteomes" id="UP000010445">
    <property type="component" value="Unassembled WGS sequence"/>
</dbReference>
<protein>
    <recommendedName>
        <fullName evidence="12">Cardiolipin synthase</fullName>
        <ecNumber evidence="12">2.7.8.-</ecNumber>
    </recommendedName>
</protein>
<evidence type="ECO:0000313" key="16">
    <source>
        <dbReference type="Proteomes" id="UP000010445"/>
    </source>
</evidence>
<dbReference type="PATRIC" id="fig|1035195.3.peg.2272"/>
<reference evidence="15 16" key="1">
    <citation type="submission" date="2012-05" db="EMBL/GenBank/DDBJ databases">
        <authorList>
            <person name="Weinstock G."/>
            <person name="Sodergren E."/>
            <person name="Lobos E.A."/>
            <person name="Fulton L."/>
            <person name="Fulton R."/>
            <person name="Courtney L."/>
            <person name="Fronick C."/>
            <person name="O'Laughlin M."/>
            <person name="Godfrey J."/>
            <person name="Wilson R.M."/>
            <person name="Miner T."/>
            <person name="Farmer C."/>
            <person name="Delehaunty K."/>
            <person name="Cordes M."/>
            <person name="Minx P."/>
            <person name="Tomlinson C."/>
            <person name="Chen J."/>
            <person name="Wollam A."/>
            <person name="Pepin K.H."/>
            <person name="Bhonagiri V."/>
            <person name="Zhang X."/>
            <person name="Suruliraj S."/>
            <person name="Warren W."/>
            <person name="Mitreva M."/>
            <person name="Mardis E.R."/>
            <person name="Wilson R.K."/>
        </authorList>
    </citation>
    <scope>NUCLEOTIDE SEQUENCE [LARGE SCALE GENOMIC DNA]</scope>
    <source>
        <strain evidence="15 16">F0235</strain>
    </source>
</reference>
<comment type="subcellular location">
    <subcellularLocation>
        <location evidence="1">Cell membrane</location>
        <topology evidence="1">Multi-pass membrane protein</topology>
    </subcellularLocation>
</comment>
<keyword evidence="2" id="KW-1003">Cell membrane</keyword>
<dbReference type="InterPro" id="IPR027379">
    <property type="entry name" value="CLS_N"/>
</dbReference>
<keyword evidence="4" id="KW-0808">Transferase</keyword>
<dbReference type="AlphaFoldDB" id="L1M9U6"/>
<dbReference type="SUPFAM" id="SSF56024">
    <property type="entry name" value="Phospholipase D/nuclease"/>
    <property type="match status" value="2"/>
</dbReference>
<evidence type="ECO:0000256" key="10">
    <source>
        <dbReference type="ARBA" id="ARBA00023209"/>
    </source>
</evidence>
<evidence type="ECO:0000256" key="2">
    <source>
        <dbReference type="ARBA" id="ARBA00022475"/>
    </source>
</evidence>
<dbReference type="HOGENOM" id="CLU_038053_1_0_11"/>
<evidence type="ECO:0000256" key="12">
    <source>
        <dbReference type="NCBIfam" id="TIGR04265"/>
    </source>
</evidence>
<dbReference type="PANTHER" id="PTHR21248">
    <property type="entry name" value="CARDIOLIPIN SYNTHASE"/>
    <property type="match status" value="1"/>
</dbReference>
<keyword evidence="10" id="KW-0594">Phospholipid biosynthesis</keyword>
<dbReference type="GO" id="GO:0005886">
    <property type="term" value="C:plasma membrane"/>
    <property type="evidence" value="ECO:0007669"/>
    <property type="project" value="UniProtKB-SubCell"/>
</dbReference>
<evidence type="ECO:0000256" key="6">
    <source>
        <dbReference type="ARBA" id="ARBA00022737"/>
    </source>
</evidence>